<evidence type="ECO:0000313" key="3">
    <source>
        <dbReference type="EMBL" id="GFO49986.1"/>
    </source>
</evidence>
<gene>
    <name evidence="3" type="ORF">PoB_007649100</name>
</gene>
<evidence type="ECO:0000259" key="2">
    <source>
        <dbReference type="Pfam" id="PF05699"/>
    </source>
</evidence>
<dbReference type="InterPro" id="IPR012337">
    <property type="entry name" value="RNaseH-like_sf"/>
</dbReference>
<dbReference type="GO" id="GO:0046983">
    <property type="term" value="F:protein dimerization activity"/>
    <property type="evidence" value="ECO:0007669"/>
    <property type="project" value="InterPro"/>
</dbReference>
<evidence type="ECO:0000256" key="1">
    <source>
        <dbReference type="SAM" id="MobiDB-lite"/>
    </source>
</evidence>
<accession>A0AAV4E0Z1</accession>
<dbReference type="Pfam" id="PF05699">
    <property type="entry name" value="Dimer_Tnp_hAT"/>
    <property type="match status" value="1"/>
</dbReference>
<dbReference type="SUPFAM" id="SSF53098">
    <property type="entry name" value="Ribonuclease H-like"/>
    <property type="match status" value="1"/>
</dbReference>
<feature type="domain" description="HAT C-terminal dimerisation" evidence="2">
    <location>
        <begin position="33"/>
        <end position="96"/>
    </location>
</feature>
<dbReference type="Proteomes" id="UP000735302">
    <property type="component" value="Unassembled WGS sequence"/>
</dbReference>
<comment type="caution">
    <text evidence="3">The sequence shown here is derived from an EMBL/GenBank/DDBJ whole genome shotgun (WGS) entry which is preliminary data.</text>
</comment>
<feature type="region of interest" description="Disordered" evidence="1">
    <location>
        <begin position="1"/>
        <end position="24"/>
    </location>
</feature>
<dbReference type="InterPro" id="IPR008906">
    <property type="entry name" value="HATC_C_dom"/>
</dbReference>
<reference evidence="3 4" key="1">
    <citation type="journal article" date="2021" name="Elife">
        <title>Chloroplast acquisition without the gene transfer in kleptoplastic sea slugs, Plakobranchus ocellatus.</title>
        <authorList>
            <person name="Maeda T."/>
            <person name="Takahashi S."/>
            <person name="Yoshida T."/>
            <person name="Shimamura S."/>
            <person name="Takaki Y."/>
            <person name="Nagai Y."/>
            <person name="Toyoda A."/>
            <person name="Suzuki Y."/>
            <person name="Arimoto A."/>
            <person name="Ishii H."/>
            <person name="Satoh N."/>
            <person name="Nishiyama T."/>
            <person name="Hasebe M."/>
            <person name="Maruyama T."/>
            <person name="Minagawa J."/>
            <person name="Obokata J."/>
            <person name="Shigenobu S."/>
        </authorList>
    </citation>
    <scope>NUCLEOTIDE SEQUENCE [LARGE SCALE GENOMIC DNA]</scope>
</reference>
<dbReference type="AlphaFoldDB" id="A0AAV4E0Z1"/>
<keyword evidence="4" id="KW-1185">Reference proteome</keyword>
<organism evidence="3 4">
    <name type="scientific">Plakobranchus ocellatus</name>
    <dbReference type="NCBI Taxonomy" id="259542"/>
    <lineage>
        <taxon>Eukaryota</taxon>
        <taxon>Metazoa</taxon>
        <taxon>Spiralia</taxon>
        <taxon>Lophotrochozoa</taxon>
        <taxon>Mollusca</taxon>
        <taxon>Gastropoda</taxon>
        <taxon>Heterobranchia</taxon>
        <taxon>Euthyneura</taxon>
        <taxon>Panpulmonata</taxon>
        <taxon>Sacoglossa</taxon>
        <taxon>Placobranchoidea</taxon>
        <taxon>Plakobranchidae</taxon>
        <taxon>Plakobranchus</taxon>
    </lineage>
</organism>
<protein>
    <submittedName>
        <fullName evidence="3">Hat family dimerization domain</fullName>
    </submittedName>
</protein>
<dbReference type="EMBL" id="BLXT01008557">
    <property type="protein sequence ID" value="GFO49986.1"/>
    <property type="molecule type" value="Genomic_DNA"/>
</dbReference>
<evidence type="ECO:0000313" key="4">
    <source>
        <dbReference type="Proteomes" id="UP000735302"/>
    </source>
</evidence>
<feature type="compositionally biased region" description="Basic and acidic residues" evidence="1">
    <location>
        <begin position="1"/>
        <end position="18"/>
    </location>
</feature>
<name>A0AAV4E0Z1_9GAST</name>
<sequence>MKEAQGSDGGETVKKQRTLDSWPKSSDSIWWYSIRPDCFVSSDLPHLSALAKRYIYTCLNSADAERSFSIYNLVFSERRRRLSEANLKALVFLYYNSFISYEYIV</sequence>
<proteinExistence type="predicted"/>